<sequence length="145" mass="15397">MALRFENGSKYLLFVKRPAATTWKVLACLISNGVDMSADEITASSKCSGNAKEALPGETSWTMTANGNAIDSDLKADEASYKELKAIWKAGETCAWKMAKVGSTDVDYGMGHISSLSKAANHNEAVTFDLTINGTGALEDKEPAA</sequence>
<protein>
    <submittedName>
        <fullName evidence="1">Phage tail tube protein</fullName>
    </submittedName>
</protein>
<dbReference type="EMBL" id="JBHUMA010000003">
    <property type="protein sequence ID" value="MFD2597525.1"/>
    <property type="molecule type" value="Genomic_DNA"/>
</dbReference>
<gene>
    <name evidence="1" type="ORF">ACFSQ3_01070</name>
</gene>
<dbReference type="RefSeq" id="WP_380866739.1">
    <property type="nucleotide sequence ID" value="NZ_JBHUMA010000003.1"/>
</dbReference>
<keyword evidence="2" id="KW-1185">Reference proteome</keyword>
<evidence type="ECO:0000313" key="1">
    <source>
        <dbReference type="EMBL" id="MFD2597525.1"/>
    </source>
</evidence>
<name>A0ABW5NGH0_9SPHI</name>
<dbReference type="InterPro" id="IPR011855">
    <property type="entry name" value="Phgtail_TP901_1"/>
</dbReference>
<comment type="caution">
    <text evidence="1">The sequence shown here is derived from an EMBL/GenBank/DDBJ whole genome shotgun (WGS) entry which is preliminary data.</text>
</comment>
<reference evidence="2" key="1">
    <citation type="journal article" date="2019" name="Int. J. Syst. Evol. Microbiol.">
        <title>The Global Catalogue of Microorganisms (GCM) 10K type strain sequencing project: providing services to taxonomists for standard genome sequencing and annotation.</title>
        <authorList>
            <consortium name="The Broad Institute Genomics Platform"/>
            <consortium name="The Broad Institute Genome Sequencing Center for Infectious Disease"/>
            <person name="Wu L."/>
            <person name="Ma J."/>
        </authorList>
    </citation>
    <scope>NUCLEOTIDE SEQUENCE [LARGE SCALE GENOMIC DNA]</scope>
    <source>
        <strain evidence="2">KCTC 42248</strain>
    </source>
</reference>
<organism evidence="1 2">
    <name type="scientific">Sphingobacterium corticis</name>
    <dbReference type="NCBI Taxonomy" id="1812823"/>
    <lineage>
        <taxon>Bacteria</taxon>
        <taxon>Pseudomonadati</taxon>
        <taxon>Bacteroidota</taxon>
        <taxon>Sphingobacteriia</taxon>
        <taxon>Sphingobacteriales</taxon>
        <taxon>Sphingobacteriaceae</taxon>
        <taxon>Sphingobacterium</taxon>
    </lineage>
</organism>
<evidence type="ECO:0000313" key="2">
    <source>
        <dbReference type="Proteomes" id="UP001597393"/>
    </source>
</evidence>
<dbReference type="Gene3D" id="4.10.410.40">
    <property type="match status" value="1"/>
</dbReference>
<dbReference type="Pfam" id="PF06199">
    <property type="entry name" value="Phage_tail_2"/>
    <property type="match status" value="1"/>
</dbReference>
<proteinExistence type="predicted"/>
<dbReference type="Proteomes" id="UP001597393">
    <property type="component" value="Unassembled WGS sequence"/>
</dbReference>
<accession>A0ABW5NGH0</accession>